<gene>
    <name evidence="1" type="ORF">METZ01_LOCUS398068</name>
</gene>
<proteinExistence type="predicted"/>
<name>A0A382VFC9_9ZZZZ</name>
<evidence type="ECO:0000313" key="1">
    <source>
        <dbReference type="EMBL" id="SVD45214.1"/>
    </source>
</evidence>
<sequence>VPSALRTNCLLAFIGKYSSLILFDPEVFHTGNYTKVTQEFYKQKRPREE</sequence>
<organism evidence="1">
    <name type="scientific">marine metagenome</name>
    <dbReference type="NCBI Taxonomy" id="408172"/>
    <lineage>
        <taxon>unclassified sequences</taxon>
        <taxon>metagenomes</taxon>
        <taxon>ecological metagenomes</taxon>
    </lineage>
</organism>
<accession>A0A382VFC9</accession>
<protein>
    <submittedName>
        <fullName evidence="1">Uncharacterized protein</fullName>
    </submittedName>
</protein>
<dbReference type="AlphaFoldDB" id="A0A382VFC9"/>
<feature type="non-terminal residue" evidence="1">
    <location>
        <position position="1"/>
    </location>
</feature>
<reference evidence="1" key="1">
    <citation type="submission" date="2018-05" db="EMBL/GenBank/DDBJ databases">
        <authorList>
            <person name="Lanie J.A."/>
            <person name="Ng W.-L."/>
            <person name="Kazmierczak K.M."/>
            <person name="Andrzejewski T.M."/>
            <person name="Davidsen T.M."/>
            <person name="Wayne K.J."/>
            <person name="Tettelin H."/>
            <person name="Glass J.I."/>
            <person name="Rusch D."/>
            <person name="Podicherti R."/>
            <person name="Tsui H.-C.T."/>
            <person name="Winkler M.E."/>
        </authorList>
    </citation>
    <scope>NUCLEOTIDE SEQUENCE</scope>
</reference>
<dbReference type="EMBL" id="UINC01151543">
    <property type="protein sequence ID" value="SVD45214.1"/>
    <property type="molecule type" value="Genomic_DNA"/>
</dbReference>
<feature type="non-terminal residue" evidence="1">
    <location>
        <position position="49"/>
    </location>
</feature>